<keyword evidence="5" id="KW-1185">Reference proteome</keyword>
<dbReference type="GO" id="GO:0019433">
    <property type="term" value="P:triglyceride catabolic process"/>
    <property type="evidence" value="ECO:0007669"/>
    <property type="project" value="TreeGrafter"/>
</dbReference>
<feature type="region of interest" description="Disordered" evidence="2">
    <location>
        <begin position="289"/>
        <end position="317"/>
    </location>
</feature>
<dbReference type="Pfam" id="PF13472">
    <property type="entry name" value="Lipase_GDSL_2"/>
    <property type="match status" value="1"/>
</dbReference>
<feature type="active site" description="Nucleophile" evidence="1">
    <location>
        <position position="10"/>
    </location>
</feature>
<dbReference type="InterPro" id="IPR037460">
    <property type="entry name" value="SEST-like"/>
</dbReference>
<evidence type="ECO:0000256" key="1">
    <source>
        <dbReference type="PIRSR" id="PIRSR637460-1"/>
    </source>
</evidence>
<dbReference type="InterPro" id="IPR036514">
    <property type="entry name" value="SGNH_hydro_sf"/>
</dbReference>
<evidence type="ECO:0000313" key="5">
    <source>
        <dbReference type="Proteomes" id="UP000592181"/>
    </source>
</evidence>
<dbReference type="GO" id="GO:0004806">
    <property type="term" value="F:triacylglycerol lipase activity"/>
    <property type="evidence" value="ECO:0007669"/>
    <property type="project" value="TreeGrafter"/>
</dbReference>
<comment type="caution">
    <text evidence="4">The sequence shown here is derived from an EMBL/GenBank/DDBJ whole genome shotgun (WGS) entry which is preliminary data.</text>
</comment>
<dbReference type="SUPFAM" id="SSF52266">
    <property type="entry name" value="SGNH hydrolase"/>
    <property type="match status" value="1"/>
</dbReference>
<evidence type="ECO:0000259" key="3">
    <source>
        <dbReference type="Pfam" id="PF13472"/>
    </source>
</evidence>
<dbReference type="CDD" id="cd01823">
    <property type="entry name" value="SEST_like"/>
    <property type="match status" value="1"/>
</dbReference>
<protein>
    <submittedName>
        <fullName evidence="4">Lysophospholipase L1-like esterase</fullName>
    </submittedName>
</protein>
<dbReference type="Proteomes" id="UP000592181">
    <property type="component" value="Unassembled WGS sequence"/>
</dbReference>
<gene>
    <name evidence="4" type="ORF">BJY28_000838</name>
</gene>
<dbReference type="PANTHER" id="PTHR37981">
    <property type="entry name" value="LIPASE 2"/>
    <property type="match status" value="1"/>
</dbReference>
<dbReference type="RefSeq" id="WP_179461888.1">
    <property type="nucleotide sequence ID" value="NZ_JACBZX010000001.1"/>
</dbReference>
<accession>A0A852X0J4</accession>
<dbReference type="InterPro" id="IPR013830">
    <property type="entry name" value="SGNH_hydro"/>
</dbReference>
<evidence type="ECO:0000256" key="2">
    <source>
        <dbReference type="SAM" id="MobiDB-lite"/>
    </source>
</evidence>
<reference evidence="4 5" key="1">
    <citation type="submission" date="2020-07" db="EMBL/GenBank/DDBJ databases">
        <title>Sequencing the genomes of 1000 actinobacteria strains.</title>
        <authorList>
            <person name="Klenk H.-P."/>
        </authorList>
    </citation>
    <scope>NUCLEOTIDE SEQUENCE [LARGE SCALE GENOMIC DNA]</scope>
    <source>
        <strain evidence="4 5">DSM 24723</strain>
    </source>
</reference>
<dbReference type="PANTHER" id="PTHR37981:SF1">
    <property type="entry name" value="SGNH HYDROLASE-TYPE ESTERASE DOMAIN-CONTAINING PROTEIN"/>
    <property type="match status" value="1"/>
</dbReference>
<feature type="domain" description="SGNH hydrolase-type esterase" evidence="3">
    <location>
        <begin position="6"/>
        <end position="222"/>
    </location>
</feature>
<dbReference type="EMBL" id="JACBZX010000001">
    <property type="protein sequence ID" value="NYG36369.1"/>
    <property type="molecule type" value="Genomic_DNA"/>
</dbReference>
<dbReference type="Gene3D" id="3.40.50.1110">
    <property type="entry name" value="SGNH hydrolase"/>
    <property type="match status" value="1"/>
</dbReference>
<organism evidence="4 5">
    <name type="scientific">Janibacter alkaliphilus</name>
    <dbReference type="NCBI Taxonomy" id="1069963"/>
    <lineage>
        <taxon>Bacteria</taxon>
        <taxon>Bacillati</taxon>
        <taxon>Actinomycetota</taxon>
        <taxon>Actinomycetes</taxon>
        <taxon>Micrococcales</taxon>
        <taxon>Intrasporangiaceae</taxon>
        <taxon>Janibacter</taxon>
    </lineage>
</organism>
<feature type="active site" evidence="1">
    <location>
        <position position="215"/>
    </location>
</feature>
<evidence type="ECO:0000313" key="4">
    <source>
        <dbReference type="EMBL" id="NYG36369.1"/>
    </source>
</evidence>
<sequence length="317" mass="33104">MSRYVALGDSYAAGVGAGERRGWSWRTDAGYPLDVARATGLDLAYEAVLGATCADVRDGQLGRLGPETELVSITVGGNDAGFVPVLLEVVHPAWVSDADAVIDEALATIRDELPGRLQRLLAQVRAAAPGARLVVTGYPRLFNEVSDCSPFTFVTVAEMRRLTTVADALAEAVLAAADDGGADGVDVRAPFDGHQVCDDDAWLHGLSWPVPESYHPNGAGHRGYATSVLSALGLDIAAAEGVSPPDVVDGSCVGSAPGFELPDLVSPRSLRGAAACGLDPDRVARLGRAVQDDGRPENERVEEAGELQAMHEEVARG</sequence>
<dbReference type="AlphaFoldDB" id="A0A852X0J4"/>
<name>A0A852X0J4_9MICO</name>
<proteinExistence type="predicted"/>